<dbReference type="RefSeq" id="YP_010652303.1">
    <property type="nucleotide sequence ID" value="NC_070785.1"/>
</dbReference>
<dbReference type="EMBL" id="MT024865">
    <property type="protein sequence ID" value="QIN94212.1"/>
    <property type="molecule type" value="Genomic_DNA"/>
</dbReference>
<dbReference type="GeneID" id="77928088"/>
<keyword evidence="2" id="KW-1185">Reference proteome</keyword>
<name>A0A6G8R1Z4_9CAUD</name>
<accession>A0A6G8R1Z4</accession>
<reference evidence="1 2" key="1">
    <citation type="submission" date="2020-02" db="EMBL/GenBank/DDBJ databases">
        <authorList>
            <person name="Bullock J.N."/>
            <person name="Barnes M.L."/>
            <person name="Kankolongo K.M."/>
            <person name="Dejene B.A."/>
            <person name="Lindsay P.E."/>
            <person name="Bhuiyan S."/>
            <person name="Nayek S."/>
            <person name="Hughes L.E."/>
            <person name="Garlena R.A."/>
            <person name="Russell D.A."/>
            <person name="Pope W.H."/>
            <person name="Jacobs-Sera D."/>
            <person name="Hatfull G.F."/>
        </authorList>
    </citation>
    <scope>NUCLEOTIDE SEQUENCE [LARGE SCALE GENOMIC DNA]</scope>
</reference>
<dbReference type="Proteomes" id="UP000501266">
    <property type="component" value="Segment"/>
</dbReference>
<sequence>MEFRLFGSFPDRNDYYAEWRRAWRVFGYRNSMGDRYYLCLTRMVKSDSACGWSYDQKRVRLPFMTFRQAMKIRRIGGYTLYRWQLAIMRHVAK</sequence>
<proteinExistence type="predicted"/>
<evidence type="ECO:0000313" key="2">
    <source>
        <dbReference type="Proteomes" id="UP000501266"/>
    </source>
</evidence>
<organism evidence="1 2">
    <name type="scientific">Streptomyces phage Wakanda</name>
    <dbReference type="NCBI Taxonomy" id="2713267"/>
    <lineage>
        <taxon>Viruses</taxon>
        <taxon>Duplodnaviria</taxon>
        <taxon>Heunggongvirae</taxon>
        <taxon>Uroviricota</taxon>
        <taxon>Caudoviricetes</taxon>
        <taxon>Stanwilliamsviridae</taxon>
        <taxon>Loccivirinae</taxon>
        <taxon>Wakandavirus</taxon>
        <taxon>Wakandavirus wakanda</taxon>
    </lineage>
</organism>
<gene>
    <name evidence="1" type="primary">252</name>
    <name evidence="1" type="ORF">SEA_WAKANDA_252</name>
</gene>
<dbReference type="KEGG" id="vg:77928088"/>
<evidence type="ECO:0000313" key="1">
    <source>
        <dbReference type="EMBL" id="QIN94212.1"/>
    </source>
</evidence>
<protein>
    <submittedName>
        <fullName evidence="1">Uncharacterized protein</fullName>
    </submittedName>
</protein>